<comment type="catalytic activity">
    <reaction evidence="7 8">
        <text>cytidine(34) in tRNA(Ile2) + L-lysine + ATP = lysidine(34) in tRNA(Ile2) + AMP + diphosphate + H(+)</text>
        <dbReference type="Rhea" id="RHEA:43744"/>
        <dbReference type="Rhea" id="RHEA-COMP:10625"/>
        <dbReference type="Rhea" id="RHEA-COMP:10670"/>
        <dbReference type="ChEBI" id="CHEBI:15378"/>
        <dbReference type="ChEBI" id="CHEBI:30616"/>
        <dbReference type="ChEBI" id="CHEBI:32551"/>
        <dbReference type="ChEBI" id="CHEBI:33019"/>
        <dbReference type="ChEBI" id="CHEBI:82748"/>
        <dbReference type="ChEBI" id="CHEBI:83665"/>
        <dbReference type="ChEBI" id="CHEBI:456215"/>
        <dbReference type="EC" id="6.3.4.19"/>
    </reaction>
</comment>
<protein>
    <recommendedName>
        <fullName evidence="8">tRNA(Ile)-lysidine synthase</fullName>
        <ecNumber evidence="8">6.3.4.19</ecNumber>
    </recommendedName>
    <alternativeName>
        <fullName evidence="8">tRNA(Ile)-2-lysyl-cytidine synthase</fullName>
    </alternativeName>
    <alternativeName>
        <fullName evidence="8">tRNA(Ile)-lysidine synthetase</fullName>
    </alternativeName>
</protein>
<dbReference type="NCBIfam" id="TIGR02433">
    <property type="entry name" value="lysidine_TilS_C"/>
    <property type="match status" value="1"/>
</dbReference>
<dbReference type="NCBIfam" id="TIGR02432">
    <property type="entry name" value="lysidine_TilS_N"/>
    <property type="match status" value="1"/>
</dbReference>
<feature type="domain" description="Lysidine-tRNA(Ile) synthetase C-terminal" evidence="9">
    <location>
        <begin position="399"/>
        <end position="472"/>
    </location>
</feature>
<dbReference type="Pfam" id="PF11734">
    <property type="entry name" value="TilS_C"/>
    <property type="match status" value="1"/>
</dbReference>
<dbReference type="EMBL" id="CP046640">
    <property type="protein sequence ID" value="QTL99363.1"/>
    <property type="molecule type" value="Genomic_DNA"/>
</dbReference>
<dbReference type="GO" id="GO:0005524">
    <property type="term" value="F:ATP binding"/>
    <property type="evidence" value="ECO:0007669"/>
    <property type="project" value="UniProtKB-UniRule"/>
</dbReference>
<reference evidence="10" key="1">
    <citation type="submission" date="2019-12" db="EMBL/GenBank/DDBJ databases">
        <authorList>
            <person name="zhang j."/>
            <person name="sun C.M."/>
        </authorList>
    </citation>
    <scope>NUCLEOTIDE SEQUENCE</scope>
    <source>
        <strain evidence="10">NS-1</strain>
    </source>
</reference>
<evidence type="ECO:0000256" key="6">
    <source>
        <dbReference type="ARBA" id="ARBA00022840"/>
    </source>
</evidence>
<dbReference type="InterPro" id="IPR020825">
    <property type="entry name" value="Phe-tRNA_synthase-like_B3/B4"/>
</dbReference>
<dbReference type="SUPFAM" id="SSF82829">
    <property type="entry name" value="MesJ substrate recognition domain-like"/>
    <property type="match status" value="1"/>
</dbReference>
<dbReference type="GO" id="GO:0006400">
    <property type="term" value="P:tRNA modification"/>
    <property type="evidence" value="ECO:0007669"/>
    <property type="project" value="UniProtKB-UniRule"/>
</dbReference>
<dbReference type="Proteomes" id="UP000665020">
    <property type="component" value="Chromosome"/>
</dbReference>
<dbReference type="HAMAP" id="MF_01161">
    <property type="entry name" value="tRNA_Ile_lys_synt"/>
    <property type="match status" value="1"/>
</dbReference>
<evidence type="ECO:0000256" key="8">
    <source>
        <dbReference type="HAMAP-Rule" id="MF_01161"/>
    </source>
</evidence>
<dbReference type="Gene3D" id="3.50.40.10">
    <property type="entry name" value="Phenylalanyl-trna Synthetase, Chain B, domain 3"/>
    <property type="match status" value="1"/>
</dbReference>
<dbReference type="GO" id="GO:0005737">
    <property type="term" value="C:cytoplasm"/>
    <property type="evidence" value="ECO:0007669"/>
    <property type="project" value="UniProtKB-SubCell"/>
</dbReference>
<dbReference type="PANTHER" id="PTHR43033">
    <property type="entry name" value="TRNA(ILE)-LYSIDINE SYNTHASE-RELATED"/>
    <property type="match status" value="1"/>
</dbReference>
<dbReference type="Gene3D" id="3.30.465.60">
    <property type="match status" value="1"/>
</dbReference>
<comment type="subcellular location">
    <subcellularLocation>
        <location evidence="1 8">Cytoplasm</location>
    </subcellularLocation>
</comment>
<keyword evidence="11" id="KW-1185">Reference proteome</keyword>
<dbReference type="GO" id="GO:0032267">
    <property type="term" value="F:tRNA(Ile)-lysidine synthase activity"/>
    <property type="evidence" value="ECO:0007669"/>
    <property type="project" value="UniProtKB-EC"/>
</dbReference>
<comment type="domain">
    <text evidence="8">The N-terminal region contains the highly conserved SGGXDS motif, predicted to be a P-loop motif involved in ATP binding.</text>
</comment>
<evidence type="ECO:0000259" key="9">
    <source>
        <dbReference type="SMART" id="SM00977"/>
    </source>
</evidence>
<organism evidence="10 11">
    <name type="scientific">Iocasia fonsfrigidae</name>
    <dbReference type="NCBI Taxonomy" id="2682810"/>
    <lineage>
        <taxon>Bacteria</taxon>
        <taxon>Bacillati</taxon>
        <taxon>Bacillota</taxon>
        <taxon>Clostridia</taxon>
        <taxon>Halanaerobiales</taxon>
        <taxon>Halanaerobiaceae</taxon>
        <taxon>Iocasia</taxon>
    </lineage>
</organism>
<dbReference type="InterPro" id="IPR014729">
    <property type="entry name" value="Rossmann-like_a/b/a_fold"/>
</dbReference>
<dbReference type="InterPro" id="IPR012094">
    <property type="entry name" value="tRNA_Ile_lys_synt"/>
</dbReference>
<proteinExistence type="inferred from homology"/>
<sequence length="480" mass="55500">MIRVKGGLGLKLIARFKEYIKEYDLLKNGDSLIIGVSGGPDSLTLFHLLNSLKKEYNLYLVVFHLNHMFRKEASAEAEYVRGIAKRYEIKAIIEEYDVPAYIQKEGLSPEEAARKVRFNLLKKWAGKLDIKKVALAHNKDDLVETVFLNITRGSGLQGLTGINPLTEIDGINFIHPLLDIYREEIENYCQENNLKPVYDQTNNEVIYTRNKLRHKVIPYLEKEINPRLKGAVSRMAAHLRSVENFLSRITQEKLAEILLENNKHRIVLSLSAIQKEEQLIRRRLVKGVIGLLRGDVIDLYTVHYKAIDKLICAGETGKKIPIKEELQIRISYDKLIFEIKNRGKKVSSYNKRLTVPGETLLSNKVVIKTWIIPFYNDWQQDAFSQDICFCDYNKIDLPLFVRNRRNGDRFKPLGMKGEKKIKDFYIDEKVPLNKRDKTPIIVDNKDRVLWIVGMRMDDRFKVSPDTANILKIGIKYPGGD</sequence>
<dbReference type="SMART" id="SM00977">
    <property type="entry name" value="TilS_C"/>
    <property type="match status" value="1"/>
</dbReference>
<keyword evidence="2 8" id="KW-0963">Cytoplasm</keyword>
<evidence type="ECO:0000256" key="3">
    <source>
        <dbReference type="ARBA" id="ARBA00022598"/>
    </source>
</evidence>
<gene>
    <name evidence="8 10" type="primary">tilS</name>
    <name evidence="10" type="ORF">GM661_16070</name>
</gene>
<evidence type="ECO:0000256" key="4">
    <source>
        <dbReference type="ARBA" id="ARBA00022694"/>
    </source>
</evidence>
<dbReference type="InterPro" id="IPR012796">
    <property type="entry name" value="Lysidine-tRNA-synth_C"/>
</dbReference>
<keyword evidence="6 8" id="KW-0067">ATP-binding</keyword>
<dbReference type="Pfam" id="PF01171">
    <property type="entry name" value="ATP_bind_3"/>
    <property type="match status" value="1"/>
</dbReference>
<comment type="similarity">
    <text evidence="8">Belongs to the tRNA(Ile)-lysidine synthase family.</text>
</comment>
<dbReference type="InterPro" id="IPR012795">
    <property type="entry name" value="tRNA_Ile_lys_synt_N"/>
</dbReference>
<feature type="binding site" evidence="8">
    <location>
        <begin position="37"/>
        <end position="42"/>
    </location>
    <ligand>
        <name>ATP</name>
        <dbReference type="ChEBI" id="CHEBI:30616"/>
    </ligand>
</feature>
<dbReference type="AlphaFoldDB" id="A0A8A7KBY5"/>
<comment type="function">
    <text evidence="8">Ligates lysine onto the cytidine present at position 34 of the AUA codon-specific tRNA(Ile) that contains the anticodon CAU, in an ATP-dependent manner. Cytidine is converted to lysidine, thus changing the amino acid specificity of the tRNA from methionine to isoleucine.</text>
</comment>
<dbReference type="SUPFAM" id="SSF56037">
    <property type="entry name" value="PheT/TilS domain"/>
    <property type="match status" value="1"/>
</dbReference>
<evidence type="ECO:0000313" key="10">
    <source>
        <dbReference type="EMBL" id="QTL99363.1"/>
    </source>
</evidence>
<dbReference type="KEGG" id="ifn:GM661_16070"/>
<dbReference type="EC" id="6.3.4.19" evidence="8"/>
<dbReference type="SUPFAM" id="SSF52402">
    <property type="entry name" value="Adenine nucleotide alpha hydrolases-like"/>
    <property type="match status" value="1"/>
</dbReference>
<keyword evidence="5 8" id="KW-0547">Nucleotide-binding</keyword>
<evidence type="ECO:0000313" key="11">
    <source>
        <dbReference type="Proteomes" id="UP000665020"/>
    </source>
</evidence>
<dbReference type="CDD" id="cd01992">
    <property type="entry name" value="TilS_N"/>
    <property type="match status" value="1"/>
</dbReference>
<dbReference type="Gene3D" id="3.40.50.620">
    <property type="entry name" value="HUPs"/>
    <property type="match status" value="1"/>
</dbReference>
<name>A0A8A7KBY5_9FIRM</name>
<keyword evidence="4 8" id="KW-0819">tRNA processing</keyword>
<accession>A0A8A7KBY5</accession>
<evidence type="ECO:0000256" key="7">
    <source>
        <dbReference type="ARBA" id="ARBA00048539"/>
    </source>
</evidence>
<dbReference type="PANTHER" id="PTHR43033:SF1">
    <property type="entry name" value="TRNA(ILE)-LYSIDINE SYNTHASE-RELATED"/>
    <property type="match status" value="1"/>
</dbReference>
<evidence type="ECO:0000256" key="5">
    <source>
        <dbReference type="ARBA" id="ARBA00022741"/>
    </source>
</evidence>
<evidence type="ECO:0000256" key="2">
    <source>
        <dbReference type="ARBA" id="ARBA00022490"/>
    </source>
</evidence>
<evidence type="ECO:0000256" key="1">
    <source>
        <dbReference type="ARBA" id="ARBA00004496"/>
    </source>
</evidence>
<keyword evidence="3 8" id="KW-0436">Ligase</keyword>
<dbReference type="InterPro" id="IPR011063">
    <property type="entry name" value="TilS/TtcA_N"/>
</dbReference>